<dbReference type="Pfam" id="PF01483">
    <property type="entry name" value="P_proprotein"/>
    <property type="match status" value="1"/>
</dbReference>
<evidence type="ECO:0000259" key="3">
    <source>
        <dbReference type="PROSITE" id="PS50853"/>
    </source>
</evidence>
<dbReference type="Gene3D" id="3.40.390.10">
    <property type="entry name" value="Collagenase (Catalytic Domain)"/>
    <property type="match status" value="1"/>
</dbReference>
<dbReference type="InterPro" id="IPR008979">
    <property type="entry name" value="Galactose-bd-like_sf"/>
</dbReference>
<dbReference type="InterPro" id="IPR024079">
    <property type="entry name" value="MetalloPept_cat_dom_sf"/>
</dbReference>
<feature type="domain" description="Fibronectin type-III" evidence="3">
    <location>
        <begin position="751"/>
        <end position="839"/>
    </location>
</feature>
<dbReference type="GO" id="GO:0008237">
    <property type="term" value="F:metallopeptidase activity"/>
    <property type="evidence" value="ECO:0007669"/>
    <property type="project" value="InterPro"/>
</dbReference>
<dbReference type="CDD" id="cd00063">
    <property type="entry name" value="FN3"/>
    <property type="match status" value="1"/>
</dbReference>
<dbReference type="SUPFAM" id="SSF49785">
    <property type="entry name" value="Galactose-binding domain-like"/>
    <property type="match status" value="1"/>
</dbReference>
<dbReference type="InterPro" id="IPR026444">
    <property type="entry name" value="Secre_tail"/>
</dbReference>
<keyword evidence="2" id="KW-0378">Hydrolase</keyword>
<evidence type="ECO:0000259" key="4">
    <source>
        <dbReference type="PROSITE" id="PS51829"/>
    </source>
</evidence>
<dbReference type="Gene3D" id="2.60.120.260">
    <property type="entry name" value="Galactose-binding domain-like"/>
    <property type="match status" value="1"/>
</dbReference>
<reference evidence="5" key="1">
    <citation type="submission" date="2018-06" db="EMBL/GenBank/DDBJ databases">
        <authorList>
            <person name="Zhirakovskaya E."/>
        </authorList>
    </citation>
    <scope>NUCLEOTIDE SEQUENCE</scope>
</reference>
<evidence type="ECO:0000256" key="1">
    <source>
        <dbReference type="ARBA" id="ARBA00022670"/>
    </source>
</evidence>
<evidence type="ECO:0000256" key="2">
    <source>
        <dbReference type="ARBA" id="ARBA00022801"/>
    </source>
</evidence>
<sequence length="1257" mass="135615">MSAKLRLVFTITIAFLSFYGSAQSDYWQQEVKKQAMDQSFLTRFEIKKGQLFSFDKNLFFNKLYSGSAATKNRKIVYFPNELGEMVPFQINEAPVLSPELSAKYPLIKSYVGHALGDSKDKIRFSISHKGIQSMTVHADGRGTTFMQKTPDNKYILYTRDSDSPVGTSFTCKTKSTVKKGFGGKTLKSVDDQVLRKLRLAVTASGEYTSYHGGAVADALAAINATVTRINEVFETDLGITLELVANTDTVIFTNASTDPYTGNFSPQVQSTLTNTIGAANYDFGILFNRADQGNGNAGFIAAVCDDSKKGSAYASGPNPEGDLYDLDFVSHEMGHQLGANHTWSHESEGTNVQVEPASGTTIMGYAGITGINDVASNGDDYFHYVSIEQITDYMATVSCAEIIDLTNNPPVITLTGSFTIPRSTAFVLTGNATDVDVDDVLTYAWEQIDSGIVPQSTFGPNNPVGSNFRSQKPSTDPKRYFPKLTSVLQGNLTQTAPTVNSAWETVSDVEREMNFALTVRDNASGGGQVVSDLVNLFVENSAGPFVVTSHATSAVAVAGGTEEIIWDVANTNLAPINAQTVDIMLSIDGGLTFPIILAENVLNDGSRTVVVPSEPTTEARIMVKANNNIFFAVNSADFTIDAFEIVLNFANLEHEVCQPDNLVVPFNYESHLGFNEEATFSVVTPPDGIDISFFPATATATGTPVAITFSNTQNLAVGSYPIRILAATASLTKQITIDLNILDANFTDVTLVAPADGLTNTSTSMLLEWEADFLATSYDIQVATDATFTNIVEAATVVTNSFVPSNLQNETTYFWRVEPENDCGEGSFSLPFSFTTIQVDCTTKTVNDLPKAISASGTPTVTSKIAFFEDLKVIDIDVNLNIDHTFLSDLLVTLTSPSGTTVVLISNSCSDLRNLNATFDSSATGFICNGNPAISGTVKPLGSLDSFNGESLLGEWVLTVNDVASNDGGSLKSFSLDVCVEGQFRPDADNDGVFDDGLDLCLGTPEGTQVDTTGCPINIFPNDNFSLEVRSESCRMNNDGSVEIGIKLPLDYTITVTGNGTNLTDTFTEPYTLTNLSAGSYTICITGTDGTLNYEEQCFDIVISEPEALGVSSKVSLNGKIVELQLQGSDLYNIELNGILTQTEASKITLELKDGGNVLKIFTNLSCQGSYEEQFFVSDEPIVYPNPFTDFVKISFGTNVEDVVINIFALNGRLIQSKKYQVDGAELELDLTVLATGLYYIKFEGKNIKGTSKVIKQ</sequence>
<organism evidence="5">
    <name type="scientific">hydrothermal vent metagenome</name>
    <dbReference type="NCBI Taxonomy" id="652676"/>
    <lineage>
        <taxon>unclassified sequences</taxon>
        <taxon>metagenomes</taxon>
        <taxon>ecological metagenomes</taxon>
    </lineage>
</organism>
<dbReference type="AlphaFoldDB" id="A0A3B0T1K8"/>
<dbReference type="Pfam" id="PF18962">
    <property type="entry name" value="Por_Secre_tail"/>
    <property type="match status" value="1"/>
</dbReference>
<gene>
    <name evidence="5" type="ORF">MNBD_BACTEROID03-640</name>
</gene>
<dbReference type="PROSITE" id="PS51829">
    <property type="entry name" value="P_HOMO_B"/>
    <property type="match status" value="1"/>
</dbReference>
<dbReference type="SUPFAM" id="SSF55486">
    <property type="entry name" value="Metalloproteases ('zincins'), catalytic domain"/>
    <property type="match status" value="1"/>
</dbReference>
<proteinExistence type="predicted"/>
<dbReference type="InterPro" id="IPR002884">
    <property type="entry name" value="P_dom"/>
</dbReference>
<dbReference type="Gene3D" id="2.60.40.10">
    <property type="entry name" value="Immunoglobulins"/>
    <property type="match status" value="1"/>
</dbReference>
<protein>
    <recommendedName>
        <fullName evidence="6">P/Homo B domain-containing protein</fullName>
    </recommendedName>
</protein>
<dbReference type="GO" id="GO:0004252">
    <property type="term" value="F:serine-type endopeptidase activity"/>
    <property type="evidence" value="ECO:0007669"/>
    <property type="project" value="InterPro"/>
</dbReference>
<dbReference type="SUPFAM" id="SSF49265">
    <property type="entry name" value="Fibronectin type III"/>
    <property type="match status" value="1"/>
</dbReference>
<dbReference type="PROSITE" id="PS50853">
    <property type="entry name" value="FN3"/>
    <property type="match status" value="1"/>
</dbReference>
<name>A0A3B0T1K8_9ZZZZ</name>
<evidence type="ECO:0008006" key="6">
    <source>
        <dbReference type="Google" id="ProtNLM"/>
    </source>
</evidence>
<dbReference type="GO" id="GO:0006508">
    <property type="term" value="P:proteolysis"/>
    <property type="evidence" value="ECO:0007669"/>
    <property type="project" value="UniProtKB-KW"/>
</dbReference>
<dbReference type="Pfam" id="PF13583">
    <property type="entry name" value="Reprolysin_4"/>
    <property type="match status" value="1"/>
</dbReference>
<evidence type="ECO:0000313" key="5">
    <source>
        <dbReference type="EMBL" id="VAW10790.1"/>
    </source>
</evidence>
<dbReference type="InterPro" id="IPR036116">
    <property type="entry name" value="FN3_sf"/>
</dbReference>
<keyword evidence="1" id="KW-0645">Protease</keyword>
<accession>A0A3B0T1K8</accession>
<dbReference type="InterPro" id="IPR003961">
    <property type="entry name" value="FN3_dom"/>
</dbReference>
<dbReference type="NCBIfam" id="TIGR04183">
    <property type="entry name" value="Por_Secre_tail"/>
    <property type="match status" value="1"/>
</dbReference>
<feature type="domain" description="P/Homo B" evidence="4">
    <location>
        <begin position="835"/>
        <end position="986"/>
    </location>
</feature>
<dbReference type="InterPro" id="IPR013783">
    <property type="entry name" value="Ig-like_fold"/>
</dbReference>
<dbReference type="EMBL" id="UOEL01000040">
    <property type="protein sequence ID" value="VAW10790.1"/>
    <property type="molecule type" value="Genomic_DNA"/>
</dbReference>